<dbReference type="SMART" id="SM00320">
    <property type="entry name" value="WD40"/>
    <property type="match status" value="7"/>
</dbReference>
<dbReference type="Pfam" id="PF00400">
    <property type="entry name" value="WD40"/>
    <property type="match status" value="2"/>
</dbReference>
<dbReference type="InterPro" id="IPR000719">
    <property type="entry name" value="Prot_kinase_dom"/>
</dbReference>
<keyword evidence="3" id="KW-0808">Transferase</keyword>
<dbReference type="Gene3D" id="1.10.510.10">
    <property type="entry name" value="Transferase(Phosphotransferase) domain 1"/>
    <property type="match status" value="1"/>
</dbReference>
<dbReference type="GO" id="GO:0009640">
    <property type="term" value="P:photomorphogenesis"/>
    <property type="evidence" value="ECO:0007669"/>
    <property type="project" value="InterPro"/>
</dbReference>
<evidence type="ECO:0000256" key="9">
    <source>
        <dbReference type="PROSITE-ProRule" id="PRU00221"/>
    </source>
</evidence>
<dbReference type="InterPro" id="IPR036322">
    <property type="entry name" value="WD40_repeat_dom_sf"/>
</dbReference>
<dbReference type="FunFam" id="2.130.10.10:FF:000090">
    <property type="entry name" value="E3 ubiquitin-protein ligase RFWD2 isoform X1"/>
    <property type="match status" value="1"/>
</dbReference>
<keyword evidence="12" id="KW-1185">Reference proteome</keyword>
<evidence type="ECO:0000259" key="10">
    <source>
        <dbReference type="PROSITE" id="PS50011"/>
    </source>
</evidence>
<dbReference type="PROSITE" id="PS00678">
    <property type="entry name" value="WD_REPEATS_1"/>
    <property type="match status" value="2"/>
</dbReference>
<dbReference type="InterPro" id="IPR011009">
    <property type="entry name" value="Kinase-like_dom_sf"/>
</dbReference>
<dbReference type="SUPFAM" id="SSF56112">
    <property type="entry name" value="Protein kinase-like (PK-like)"/>
    <property type="match status" value="1"/>
</dbReference>
<dbReference type="PROSITE" id="PS50011">
    <property type="entry name" value="PROTEIN_KINASE_DOM"/>
    <property type="match status" value="1"/>
</dbReference>
<dbReference type="InterPro" id="IPR044630">
    <property type="entry name" value="SPA1/2/3/4"/>
</dbReference>
<dbReference type="GO" id="GO:0032440">
    <property type="term" value="F:2-alkenal reductase [NAD(P)H] activity"/>
    <property type="evidence" value="ECO:0007669"/>
    <property type="project" value="UniProtKB-EC"/>
</dbReference>
<evidence type="ECO:0000256" key="6">
    <source>
        <dbReference type="ARBA" id="ARBA00023054"/>
    </source>
</evidence>
<keyword evidence="8" id="KW-0607">Phytochrome signaling pathway</keyword>
<dbReference type="GO" id="GO:0016874">
    <property type="term" value="F:ligase activity"/>
    <property type="evidence" value="ECO:0007669"/>
    <property type="project" value="UniProtKB-KW"/>
</dbReference>
<keyword evidence="11" id="KW-0560">Oxidoreductase</keyword>
<dbReference type="PROSITE" id="PS50294">
    <property type="entry name" value="WD_REPEATS_REGION"/>
    <property type="match status" value="1"/>
</dbReference>
<comment type="subcellular location">
    <subcellularLocation>
        <location evidence="1">Nucleus</location>
    </subcellularLocation>
</comment>
<dbReference type="EC" id="1.3.1.74" evidence="11"/>
<keyword evidence="11" id="KW-0436">Ligase</keyword>
<dbReference type="PANTHER" id="PTHR44218:SF15">
    <property type="entry name" value="PROTEIN SPA1-RELATED 2"/>
    <property type="match status" value="1"/>
</dbReference>
<dbReference type="PRINTS" id="PR00320">
    <property type="entry name" value="GPROTEINBRPT"/>
</dbReference>
<dbReference type="GO" id="GO:0042802">
    <property type="term" value="F:identical protein binding"/>
    <property type="evidence" value="ECO:0007669"/>
    <property type="project" value="UniProtKB-ARBA"/>
</dbReference>
<dbReference type="PROSITE" id="PS50082">
    <property type="entry name" value="WD_REPEATS_2"/>
    <property type="match status" value="3"/>
</dbReference>
<feature type="domain" description="Protein kinase" evidence="10">
    <location>
        <begin position="131"/>
        <end position="562"/>
    </location>
</feature>
<feature type="repeat" description="WD" evidence="9">
    <location>
        <begin position="776"/>
        <end position="818"/>
    </location>
</feature>
<dbReference type="InterPro" id="IPR001680">
    <property type="entry name" value="WD40_rpt"/>
</dbReference>
<dbReference type="KEGG" id="rcu:8287736"/>
<keyword evidence="7" id="KW-0539">Nucleus</keyword>
<dbReference type="Proteomes" id="UP000008311">
    <property type="component" value="Unassembled WGS sequence"/>
</dbReference>
<evidence type="ECO:0000313" key="12">
    <source>
        <dbReference type="Proteomes" id="UP000008311"/>
    </source>
</evidence>
<keyword evidence="6" id="KW-0175">Coiled coil</keyword>
<evidence type="ECO:0000256" key="7">
    <source>
        <dbReference type="ARBA" id="ARBA00023242"/>
    </source>
</evidence>
<keyword evidence="2 9" id="KW-0853">WD repeat</keyword>
<dbReference type="AlphaFoldDB" id="B9RCP1"/>
<protein>
    <submittedName>
        <fullName evidence="11">Ubiquitin ligase protein cop1, putative</fullName>
        <ecNumber evidence="11">1.3.1.74</ecNumber>
    </submittedName>
</protein>
<dbReference type="GO" id="GO:0005524">
    <property type="term" value="F:ATP binding"/>
    <property type="evidence" value="ECO:0007669"/>
    <property type="project" value="InterPro"/>
</dbReference>
<dbReference type="FunCoup" id="B9RCP1">
    <property type="interactions" value="1166"/>
</dbReference>
<accession>B9RCP1</accession>
<evidence type="ECO:0000313" key="11">
    <source>
        <dbReference type="EMBL" id="EEF51312.1"/>
    </source>
</evidence>
<name>B9RCP1_RICCO</name>
<evidence type="ECO:0000256" key="1">
    <source>
        <dbReference type="ARBA" id="ARBA00004123"/>
    </source>
</evidence>
<feature type="repeat" description="WD" evidence="9">
    <location>
        <begin position="905"/>
        <end position="945"/>
    </location>
</feature>
<evidence type="ECO:0000256" key="4">
    <source>
        <dbReference type="ARBA" id="ARBA00022737"/>
    </source>
</evidence>
<dbReference type="PANTHER" id="PTHR44218">
    <property type="entry name" value="PROTEIN SPA1-RELATED 2"/>
    <property type="match status" value="1"/>
</dbReference>
<dbReference type="STRING" id="3988.B9RCP1"/>
<dbReference type="EMBL" id="EQ973774">
    <property type="protein sequence ID" value="EEF51312.1"/>
    <property type="molecule type" value="Genomic_DNA"/>
</dbReference>
<sequence>MDEGLGDEMAPLNMTERAHLHSKENEYSIKPPESSNVLESHEIIIPGEGDYTESSFHVLADILDAKNLNRSGVPMDASEQLCTNPRFMDNAGNMVEELTVRNYDSSNLAIVGTSNFRERIQTRQGQWQHLYQLGGASGIGSSCTKTLYRDNGQEMSSPLEDARYASSPVFLSHKTSSDDCNEVVEQSANAKNKGLSQNMISHGGIRTKILSKSGFSEYFVKSTLKGKGIIFRGPTHEGAKLAPRNENTGKAATVTLAASNSSLNLGVKTTLPCSFGITGPRPAGADHDGIGLQHWLNARQHKVNKVDCLHIFKRIVDLVDYSHSKGVALHDLRPSCFKLLQSNQVNYIGSAVEKDTFDRAMDRDVPSTENHVARRRAAEQGIFPFVGILAKKQKFSENANSLRQWPLFTAKHGLKFETANDGDLGLASTQDSRSEVAEHIPNTEYRIQGRISHQLSNAAQQQLASITDRLEDKWYASPEELSQGICTMSSNIYSLGVLLFELLGHFDSERGHATAMADLRHRILPPHFLSENPKEAGFCLWLIHPEPSSRPTTREILQSEVINGLQEVSVEELSSSIDQDDAESELLLHFLCLLKEHKQNHASKLADEIRCIEADIGEVARRNCLEKSLANQLSCVSRTNDMRLNNIIRQLESAYFSMRSQIQLPKTDATTNQDMDVLRNRENCYFALEGDEKENPTDCLGSFFDGLCKYARYSKFEVRGLLRTGDFNNSANVICSLSFDRDMDYFATAGVSKKIKIFEFNSLLNDSVDIHYPVIEMSNKSKLSCICWNTYIKNYLASTDYDGVVKLWDANTGQGVYQYNEHERRAWSVDFSQVYPTKLASGGDDCTVKLWSINEKNSLGTIRNIANVCCVQFSCHSTHLLAFGSADYRTYCYDLRNVRTPWCVLAGHDKAVSYVKFLDRGTLVTASTDNSLKLWDLNKASSSGLSNNACTLTLSGHTNEKNFVGLSVADGYIACGSETNEVYAYHRSLPVPITSHKFGSIDPISGKETDDDNGQFVSSVSWRGKSDMLIAANSTGCIKVLQVV</sequence>
<keyword evidence="5" id="KW-0833">Ubl conjugation pathway</keyword>
<keyword evidence="4" id="KW-0677">Repeat</keyword>
<dbReference type="SUPFAM" id="SSF50978">
    <property type="entry name" value="WD40 repeat-like"/>
    <property type="match status" value="1"/>
</dbReference>
<dbReference type="InParanoid" id="B9RCP1"/>
<dbReference type="GO" id="GO:0009585">
    <property type="term" value="P:red, far-red light phototransduction"/>
    <property type="evidence" value="ECO:0007669"/>
    <property type="project" value="UniProtKB-KW"/>
</dbReference>
<dbReference type="InterPro" id="IPR020472">
    <property type="entry name" value="WD40_PAC1"/>
</dbReference>
<evidence type="ECO:0000256" key="5">
    <source>
        <dbReference type="ARBA" id="ARBA00022786"/>
    </source>
</evidence>
<evidence type="ECO:0000256" key="3">
    <source>
        <dbReference type="ARBA" id="ARBA00022679"/>
    </source>
</evidence>
<dbReference type="InterPro" id="IPR015943">
    <property type="entry name" value="WD40/YVTN_repeat-like_dom_sf"/>
</dbReference>
<dbReference type="OrthoDB" id="273771at2759"/>
<reference evidence="12" key="1">
    <citation type="journal article" date="2010" name="Nat. Biotechnol.">
        <title>Draft genome sequence of the oilseed species Ricinus communis.</title>
        <authorList>
            <person name="Chan A.P."/>
            <person name="Crabtree J."/>
            <person name="Zhao Q."/>
            <person name="Lorenzi H."/>
            <person name="Orvis J."/>
            <person name="Puiu D."/>
            <person name="Melake-Berhan A."/>
            <person name="Jones K.M."/>
            <person name="Redman J."/>
            <person name="Chen G."/>
            <person name="Cahoon E.B."/>
            <person name="Gedil M."/>
            <person name="Stanke M."/>
            <person name="Haas B.J."/>
            <person name="Wortman J.R."/>
            <person name="Fraser-Liggett C.M."/>
            <person name="Ravel J."/>
            <person name="Rabinowicz P.D."/>
        </authorList>
    </citation>
    <scope>NUCLEOTIDE SEQUENCE [LARGE SCALE GENOMIC DNA]</scope>
    <source>
        <strain evidence="12">cv. Hale</strain>
    </source>
</reference>
<gene>
    <name evidence="11" type="ORF">RCOM_1691060</name>
</gene>
<proteinExistence type="predicted"/>
<dbReference type="InterPro" id="IPR019775">
    <property type="entry name" value="WD40_repeat_CS"/>
</dbReference>
<dbReference type="GO" id="GO:0005634">
    <property type="term" value="C:nucleus"/>
    <property type="evidence" value="ECO:0007669"/>
    <property type="project" value="UniProtKB-SubCell"/>
</dbReference>
<evidence type="ECO:0000256" key="2">
    <source>
        <dbReference type="ARBA" id="ARBA00022574"/>
    </source>
</evidence>
<dbReference type="eggNOG" id="KOG1033">
    <property type="taxonomic scope" value="Eukaryota"/>
</dbReference>
<feature type="repeat" description="WD" evidence="9">
    <location>
        <begin position="819"/>
        <end position="861"/>
    </location>
</feature>
<evidence type="ECO:0000256" key="8">
    <source>
        <dbReference type="ARBA" id="ARBA00084091"/>
    </source>
</evidence>
<organism evidence="11 12">
    <name type="scientific">Ricinus communis</name>
    <name type="common">Castor bean</name>
    <dbReference type="NCBI Taxonomy" id="3988"/>
    <lineage>
        <taxon>Eukaryota</taxon>
        <taxon>Viridiplantae</taxon>
        <taxon>Streptophyta</taxon>
        <taxon>Embryophyta</taxon>
        <taxon>Tracheophyta</taxon>
        <taxon>Spermatophyta</taxon>
        <taxon>Magnoliopsida</taxon>
        <taxon>eudicotyledons</taxon>
        <taxon>Gunneridae</taxon>
        <taxon>Pentapetalae</taxon>
        <taxon>rosids</taxon>
        <taxon>fabids</taxon>
        <taxon>Malpighiales</taxon>
        <taxon>Euphorbiaceae</taxon>
        <taxon>Acalyphoideae</taxon>
        <taxon>Acalypheae</taxon>
        <taxon>Ricinus</taxon>
    </lineage>
</organism>
<dbReference type="Gene3D" id="2.130.10.10">
    <property type="entry name" value="YVTN repeat-like/Quinoprotein amine dehydrogenase"/>
    <property type="match status" value="1"/>
</dbReference>
<dbReference type="GO" id="GO:0004672">
    <property type="term" value="F:protein kinase activity"/>
    <property type="evidence" value="ECO:0007669"/>
    <property type="project" value="InterPro"/>
</dbReference>